<evidence type="ECO:0000313" key="2">
    <source>
        <dbReference type="Proteomes" id="UP000294692"/>
    </source>
</evidence>
<dbReference type="AlphaFoldDB" id="A0A4R3UMY3"/>
<dbReference type="Gene3D" id="1.10.10.60">
    <property type="entry name" value="Homeodomain-like"/>
    <property type="match status" value="1"/>
</dbReference>
<accession>A0A4R3UMY3</accession>
<gene>
    <name evidence="1" type="ORF">EV686_11714</name>
</gene>
<dbReference type="RefSeq" id="WP_132478395.1">
    <property type="nucleotide sequence ID" value="NZ_JBHRVM010000001.1"/>
</dbReference>
<protein>
    <submittedName>
        <fullName evidence="1">Uncharacterized protein</fullName>
    </submittedName>
</protein>
<dbReference type="EMBL" id="SMBX01000017">
    <property type="protein sequence ID" value="TCU91618.1"/>
    <property type="molecule type" value="Genomic_DNA"/>
</dbReference>
<keyword evidence="2" id="KW-1185">Reference proteome</keyword>
<dbReference type="OrthoDB" id="5868871at2"/>
<comment type="caution">
    <text evidence="1">The sequence shown here is derived from an EMBL/GenBank/DDBJ whole genome shotgun (WGS) entry which is preliminary data.</text>
</comment>
<evidence type="ECO:0000313" key="1">
    <source>
        <dbReference type="EMBL" id="TCU91618.1"/>
    </source>
</evidence>
<name>A0A4R3UMY3_9BURK</name>
<sequence>MTAKGKASAKPVGRPSRYKEEFCEQAKKLCRLGATDKEMADFFGVAVSTLNLWKKNHPQFSESLKAGKQMADAEVAEKLFQRATGYSHPDVHISNFQGLITQTPITKHYPPDPTSMIFWLKNRRPDLWRDKPEPEGDDGKVLPVKVEISVKDARIRDDDQPNAKQAAS</sequence>
<reference evidence="1 2" key="1">
    <citation type="submission" date="2019-03" db="EMBL/GenBank/DDBJ databases">
        <title>Genomic Encyclopedia of Type Strains, Phase IV (KMG-IV): sequencing the most valuable type-strain genomes for metagenomic binning, comparative biology and taxonomic classification.</title>
        <authorList>
            <person name="Goeker M."/>
        </authorList>
    </citation>
    <scope>NUCLEOTIDE SEQUENCE [LARGE SCALE GENOMIC DNA]</scope>
    <source>
        <strain evidence="1 2">DSM 100048</strain>
    </source>
</reference>
<dbReference type="Proteomes" id="UP000294692">
    <property type="component" value="Unassembled WGS sequence"/>
</dbReference>
<organism evidence="1 2">
    <name type="scientific">Paracandidimonas soli</name>
    <dbReference type="NCBI Taxonomy" id="1917182"/>
    <lineage>
        <taxon>Bacteria</taxon>
        <taxon>Pseudomonadati</taxon>
        <taxon>Pseudomonadota</taxon>
        <taxon>Betaproteobacteria</taxon>
        <taxon>Burkholderiales</taxon>
        <taxon>Alcaligenaceae</taxon>
        <taxon>Paracandidimonas</taxon>
    </lineage>
</organism>
<proteinExistence type="predicted"/>